<evidence type="ECO:0000256" key="4">
    <source>
        <dbReference type="SAM" id="Phobius"/>
    </source>
</evidence>
<comment type="subcellular location">
    <subcellularLocation>
        <location evidence="1">Membrane</location>
        <topology evidence="1">Multi-pass membrane protein</topology>
    </subcellularLocation>
</comment>
<feature type="domain" description="Major facilitator superfamily (MFS) profile" evidence="5">
    <location>
        <begin position="252"/>
        <end position="453"/>
    </location>
</feature>
<organism evidence="6 7">
    <name type="scientific">Zasmidium cellare</name>
    <name type="common">Wine cellar mold</name>
    <name type="synonym">Racodium cellare</name>
    <dbReference type="NCBI Taxonomy" id="395010"/>
    <lineage>
        <taxon>Eukaryota</taxon>
        <taxon>Fungi</taxon>
        <taxon>Dikarya</taxon>
        <taxon>Ascomycota</taxon>
        <taxon>Pezizomycotina</taxon>
        <taxon>Dothideomycetes</taxon>
        <taxon>Dothideomycetidae</taxon>
        <taxon>Mycosphaerellales</taxon>
        <taxon>Mycosphaerellaceae</taxon>
        <taxon>Zasmidium</taxon>
    </lineage>
</organism>
<proteinExistence type="inferred from homology"/>
<feature type="transmembrane region" description="Helical" evidence="4">
    <location>
        <begin position="295"/>
        <end position="316"/>
    </location>
</feature>
<evidence type="ECO:0000256" key="3">
    <source>
        <dbReference type="SAM" id="MobiDB-lite"/>
    </source>
</evidence>
<feature type="transmembrane region" description="Helical" evidence="4">
    <location>
        <begin position="254"/>
        <end position="275"/>
    </location>
</feature>
<evidence type="ECO:0000259" key="5">
    <source>
        <dbReference type="PROSITE" id="PS50850"/>
    </source>
</evidence>
<feature type="transmembrane region" description="Helical" evidence="4">
    <location>
        <begin position="214"/>
        <end position="234"/>
    </location>
</feature>
<keyword evidence="4" id="KW-0812">Transmembrane</keyword>
<feature type="transmembrane region" description="Helical" evidence="4">
    <location>
        <begin position="383"/>
        <end position="404"/>
    </location>
</feature>
<dbReference type="InterPro" id="IPR036259">
    <property type="entry name" value="MFS_trans_sf"/>
</dbReference>
<keyword evidence="4" id="KW-1133">Transmembrane helix</keyword>
<feature type="transmembrane region" description="Helical" evidence="4">
    <location>
        <begin position="52"/>
        <end position="73"/>
    </location>
</feature>
<dbReference type="PROSITE" id="PS50850">
    <property type="entry name" value="MFS"/>
    <property type="match status" value="1"/>
</dbReference>
<dbReference type="InterPro" id="IPR020846">
    <property type="entry name" value="MFS_dom"/>
</dbReference>
<comment type="similarity">
    <text evidence="2">Belongs to the major facilitator superfamily. Monocarboxylate porter (TC 2.A.1.13) family.</text>
</comment>
<dbReference type="Pfam" id="PF07690">
    <property type="entry name" value="MFS_1"/>
    <property type="match status" value="1"/>
</dbReference>
<dbReference type="InterPro" id="IPR011701">
    <property type="entry name" value="MFS"/>
</dbReference>
<feature type="region of interest" description="Disordered" evidence="3">
    <location>
        <begin position="1"/>
        <end position="43"/>
    </location>
</feature>
<sequence>MSSTTTITTPGPSPYEEIHLPPWPTSQPPSLQEEESNLHPIQNALPPTDEGYNAWLALFGSFLSNALIWGFALSFGVMQEYYTSHAPFASQPGIAAIGTTCTGLMYLTMPLYLWLFQRWPRWRQYALYASLPIVGASLVGASFADRVEGLVVTQGVLYAVGGNALVMPSINYINEWFVRRRGLALGIAIAGDGTGGVVMPLILQALLSKVGLRWTLRIVAAMIIVPAAPLPFILKPRLPVSSTHTAPPVDASFLRAPLFWILQSFNIAEALGYFLPTNYLPSIAEALGLSSTLGSLTVLFVNFAAVFGCIGVGVLVDRFEVTTVMLGVSICAGLAVFTALGFTTSIAPLYIFSVLYGLTAGGYSTSWAGMIRVIQGKHEGADANLIFGLFAAGRGVGSIVSGPLSESLLESAKGFSESASSAYGSEYGNIIIFAGTTALAGGLGWFVRKAGII</sequence>
<dbReference type="Proteomes" id="UP001305779">
    <property type="component" value="Unassembled WGS sequence"/>
</dbReference>
<feature type="transmembrane region" description="Helical" evidence="4">
    <location>
        <begin position="182"/>
        <end position="202"/>
    </location>
</feature>
<feature type="transmembrane region" description="Helical" evidence="4">
    <location>
        <begin position="427"/>
        <end position="447"/>
    </location>
</feature>
<dbReference type="InterPro" id="IPR050327">
    <property type="entry name" value="Proton-linked_MCT"/>
</dbReference>
<keyword evidence="4" id="KW-0472">Membrane</keyword>
<evidence type="ECO:0000256" key="2">
    <source>
        <dbReference type="ARBA" id="ARBA00006727"/>
    </source>
</evidence>
<feature type="transmembrane region" description="Helical" evidence="4">
    <location>
        <begin position="125"/>
        <end position="144"/>
    </location>
</feature>
<feature type="transmembrane region" description="Helical" evidence="4">
    <location>
        <begin position="150"/>
        <end position="170"/>
    </location>
</feature>
<keyword evidence="7" id="KW-1185">Reference proteome</keyword>
<feature type="transmembrane region" description="Helical" evidence="4">
    <location>
        <begin position="323"/>
        <end position="343"/>
    </location>
</feature>
<reference evidence="6 7" key="1">
    <citation type="journal article" date="2023" name="G3 (Bethesda)">
        <title>A chromosome-level genome assembly of Zasmidium syzygii isolated from banana leaves.</title>
        <authorList>
            <person name="van Westerhoven A.C."/>
            <person name="Mehrabi R."/>
            <person name="Talebi R."/>
            <person name="Steentjes M.B.F."/>
            <person name="Corcolon B."/>
            <person name="Chong P.A."/>
            <person name="Kema G.H.J."/>
            <person name="Seidl M.F."/>
        </authorList>
    </citation>
    <scope>NUCLEOTIDE SEQUENCE [LARGE SCALE GENOMIC DNA]</scope>
    <source>
        <strain evidence="6 7">P124</strain>
    </source>
</reference>
<feature type="transmembrane region" description="Helical" evidence="4">
    <location>
        <begin position="93"/>
        <end position="113"/>
    </location>
</feature>
<evidence type="ECO:0000313" key="7">
    <source>
        <dbReference type="Proteomes" id="UP001305779"/>
    </source>
</evidence>
<dbReference type="Gene3D" id="1.20.1250.20">
    <property type="entry name" value="MFS general substrate transporter like domains"/>
    <property type="match status" value="2"/>
</dbReference>
<accession>A0ABR0EJ61</accession>
<dbReference type="SUPFAM" id="SSF103473">
    <property type="entry name" value="MFS general substrate transporter"/>
    <property type="match status" value="1"/>
</dbReference>
<evidence type="ECO:0000313" key="6">
    <source>
        <dbReference type="EMBL" id="KAK4501163.1"/>
    </source>
</evidence>
<dbReference type="EMBL" id="JAXOVC010000005">
    <property type="protein sequence ID" value="KAK4501163.1"/>
    <property type="molecule type" value="Genomic_DNA"/>
</dbReference>
<dbReference type="PANTHER" id="PTHR11360:SF287">
    <property type="entry name" value="MFS MONOCARBOXYLATE TRANSPORTER"/>
    <property type="match status" value="1"/>
</dbReference>
<feature type="compositionally biased region" description="Low complexity" evidence="3">
    <location>
        <begin position="1"/>
        <end position="10"/>
    </location>
</feature>
<protein>
    <recommendedName>
        <fullName evidence="5">Major facilitator superfamily (MFS) profile domain-containing protein</fullName>
    </recommendedName>
</protein>
<feature type="transmembrane region" description="Helical" evidence="4">
    <location>
        <begin position="349"/>
        <end position="371"/>
    </location>
</feature>
<comment type="caution">
    <text evidence="6">The sequence shown here is derived from an EMBL/GenBank/DDBJ whole genome shotgun (WGS) entry which is preliminary data.</text>
</comment>
<dbReference type="PANTHER" id="PTHR11360">
    <property type="entry name" value="MONOCARBOXYLATE TRANSPORTER"/>
    <property type="match status" value="1"/>
</dbReference>
<name>A0ABR0EJ61_ZASCE</name>
<gene>
    <name evidence="6" type="ORF">PRZ48_006969</name>
</gene>
<evidence type="ECO:0000256" key="1">
    <source>
        <dbReference type="ARBA" id="ARBA00004141"/>
    </source>
</evidence>